<gene>
    <name evidence="1" type="ORF">NCTC10794_01170</name>
</gene>
<name>A0A377I0W5_HAEPH</name>
<dbReference type="AlphaFoldDB" id="A0A377I0W5"/>
<evidence type="ECO:0000313" key="2">
    <source>
        <dbReference type="Proteomes" id="UP000254867"/>
    </source>
</evidence>
<organism evidence="1 2">
    <name type="scientific">Haemophilus parahaemolyticus</name>
    <dbReference type="NCBI Taxonomy" id="735"/>
    <lineage>
        <taxon>Bacteria</taxon>
        <taxon>Pseudomonadati</taxon>
        <taxon>Pseudomonadota</taxon>
        <taxon>Gammaproteobacteria</taxon>
        <taxon>Pasteurellales</taxon>
        <taxon>Pasteurellaceae</taxon>
        <taxon>Haemophilus</taxon>
    </lineage>
</organism>
<protein>
    <submittedName>
        <fullName evidence="1">Uncharacterized protein</fullName>
    </submittedName>
</protein>
<reference evidence="1 2" key="1">
    <citation type="submission" date="2018-06" db="EMBL/GenBank/DDBJ databases">
        <authorList>
            <consortium name="Pathogen Informatics"/>
            <person name="Doyle S."/>
        </authorList>
    </citation>
    <scope>NUCLEOTIDE SEQUENCE [LARGE SCALE GENOMIC DNA]</scope>
    <source>
        <strain evidence="1 2">NCTC10794</strain>
    </source>
</reference>
<accession>A0A377I0W5</accession>
<proteinExistence type="predicted"/>
<sequence length="91" mass="10802">MAIILTIFTVQIHCKRKTRQYRKRSDRKTQELALVLISKHLIDWSIFELLLVGTSQFYWEKVASQPPQHPKAVPEQFNEKTKYKVLKPYAT</sequence>
<dbReference type="Proteomes" id="UP000254867">
    <property type="component" value="Unassembled WGS sequence"/>
</dbReference>
<evidence type="ECO:0000313" key="1">
    <source>
        <dbReference type="EMBL" id="STO64112.1"/>
    </source>
</evidence>
<dbReference type="EMBL" id="UGHH01000002">
    <property type="protein sequence ID" value="STO64112.1"/>
    <property type="molecule type" value="Genomic_DNA"/>
</dbReference>